<sequence>MVDIVISIGTDLVHVSGLREQLARPGAWADSAFTVRERRRARRAPDEAEHLAGRWAAKEAFIKAWAQSRYGAPPLLPRDSFPMSAIEVVADAYGRVAIELHEPVAGAAAGLGEVSLSISHDGDYAIAQCLVARP</sequence>
<dbReference type="EMBL" id="AHAE01000076">
    <property type="protein sequence ID" value="EJZ81446.1"/>
    <property type="molecule type" value="Genomic_DNA"/>
</dbReference>
<comment type="catalytic activity">
    <reaction evidence="8">
        <text>apo-[ACP] + CoA = holo-[ACP] + adenosine 3',5'-bisphosphate + H(+)</text>
        <dbReference type="Rhea" id="RHEA:12068"/>
        <dbReference type="Rhea" id="RHEA-COMP:9685"/>
        <dbReference type="Rhea" id="RHEA-COMP:9690"/>
        <dbReference type="ChEBI" id="CHEBI:15378"/>
        <dbReference type="ChEBI" id="CHEBI:29999"/>
        <dbReference type="ChEBI" id="CHEBI:57287"/>
        <dbReference type="ChEBI" id="CHEBI:58343"/>
        <dbReference type="ChEBI" id="CHEBI:64479"/>
        <dbReference type="EC" id="2.7.8.7"/>
    </reaction>
</comment>
<proteinExistence type="inferred from homology"/>
<reference evidence="11 12" key="2">
    <citation type="submission" date="2012-08" db="EMBL/GenBank/DDBJ databases">
        <title>The Genome Sequence of Turicella otitidis ATCC 51513.</title>
        <authorList>
            <consortium name="The Broad Institute Genome Sequencing Platform"/>
            <person name="Earl A."/>
            <person name="Ward D."/>
            <person name="Feldgarden M."/>
            <person name="Gevers D."/>
            <person name="Huys G."/>
            <person name="Walker B."/>
            <person name="Young S.K."/>
            <person name="Zeng Q."/>
            <person name="Gargeya S."/>
            <person name="Fitzgerald M."/>
            <person name="Haas B."/>
            <person name="Abouelleil A."/>
            <person name="Alvarado L."/>
            <person name="Arachchi H.M."/>
            <person name="Berlin A.M."/>
            <person name="Chapman S.B."/>
            <person name="Goldberg J."/>
            <person name="Griggs A."/>
            <person name="Gujja S."/>
            <person name="Hansen M."/>
            <person name="Howarth C."/>
            <person name="Imamovic A."/>
            <person name="Larimer J."/>
            <person name="McCowen C."/>
            <person name="Montmayeur A."/>
            <person name="Murphy C."/>
            <person name="Neiman D."/>
            <person name="Pearson M."/>
            <person name="Priest M."/>
            <person name="Roberts A."/>
            <person name="Saif S."/>
            <person name="Shea T."/>
            <person name="Sisk P."/>
            <person name="Sykes S."/>
            <person name="Wortman J."/>
            <person name="Nusbaum C."/>
            <person name="Birren B."/>
        </authorList>
    </citation>
    <scope>NUCLEOTIDE SEQUENCE [LARGE SCALE GENOMIC DNA]</scope>
    <source>
        <strain evidence="11 12">ATCC 51513</strain>
    </source>
</reference>
<dbReference type="AlphaFoldDB" id="I7KK36"/>
<dbReference type="InterPro" id="IPR002582">
    <property type="entry name" value="ACPS"/>
</dbReference>
<protein>
    <recommendedName>
        <fullName evidence="8">Holo-[acyl-carrier-protein] synthase</fullName>
        <shortName evidence="8">Holo-ACP synthase</shortName>
        <ecNumber evidence="8">2.7.8.7</ecNumber>
    </recommendedName>
    <alternativeName>
        <fullName evidence="8">4'-phosphopantetheinyl transferase AcpS</fullName>
    </alternativeName>
</protein>
<keyword evidence="7 8" id="KW-0275">Fatty acid biosynthesis</keyword>
<dbReference type="EMBL" id="CAJZ01000201">
    <property type="protein sequence ID" value="CCI84085.1"/>
    <property type="molecule type" value="Genomic_DNA"/>
</dbReference>
<keyword evidence="6 8" id="KW-0443">Lipid metabolism</keyword>
<keyword evidence="8" id="KW-0963">Cytoplasm</keyword>
<dbReference type="NCBIfam" id="TIGR00556">
    <property type="entry name" value="pantethn_trn"/>
    <property type="match status" value="1"/>
</dbReference>
<evidence type="ECO:0000256" key="5">
    <source>
        <dbReference type="ARBA" id="ARBA00022842"/>
    </source>
</evidence>
<dbReference type="Gene3D" id="3.90.470.20">
    <property type="entry name" value="4'-phosphopantetheinyl transferase domain"/>
    <property type="match status" value="1"/>
</dbReference>
<dbReference type="NCBIfam" id="NF000831">
    <property type="entry name" value="PRK00070.3-1"/>
    <property type="match status" value="1"/>
</dbReference>
<evidence type="ECO:0000256" key="3">
    <source>
        <dbReference type="ARBA" id="ARBA00022723"/>
    </source>
</evidence>
<keyword evidence="1 8" id="KW-0444">Lipid biosynthesis</keyword>
<evidence type="ECO:0000313" key="12">
    <source>
        <dbReference type="Proteomes" id="UP000006078"/>
    </source>
</evidence>
<dbReference type="GO" id="GO:0005737">
    <property type="term" value="C:cytoplasm"/>
    <property type="evidence" value="ECO:0007669"/>
    <property type="project" value="UniProtKB-SubCell"/>
</dbReference>
<comment type="caution">
    <text evidence="10">The sequence shown here is derived from an EMBL/GenBank/DDBJ whole genome shotgun (WGS) entry which is preliminary data.</text>
</comment>
<accession>I7KK36</accession>
<keyword evidence="5 8" id="KW-0460">Magnesium</keyword>
<organism evidence="10 13">
    <name type="scientific">Corynebacterium otitidis ATCC 51513</name>
    <dbReference type="NCBI Taxonomy" id="883169"/>
    <lineage>
        <taxon>Bacteria</taxon>
        <taxon>Bacillati</taxon>
        <taxon>Actinomycetota</taxon>
        <taxon>Actinomycetes</taxon>
        <taxon>Mycobacteriales</taxon>
        <taxon>Corynebacteriaceae</taxon>
        <taxon>Corynebacterium</taxon>
    </lineage>
</organism>
<feature type="binding site" evidence="8">
    <location>
        <position position="59"/>
    </location>
    <ligand>
        <name>Mg(2+)</name>
        <dbReference type="ChEBI" id="CHEBI:18420"/>
    </ligand>
</feature>
<dbReference type="PATRIC" id="fig|883169.3.peg.1573"/>
<dbReference type="InterPro" id="IPR004568">
    <property type="entry name" value="Ppantetheine-prot_Trfase_dom"/>
</dbReference>
<keyword evidence="12" id="KW-1185">Reference proteome</keyword>
<evidence type="ECO:0000313" key="11">
    <source>
        <dbReference type="EMBL" id="EJZ81446.1"/>
    </source>
</evidence>
<dbReference type="Proteomes" id="UP000006078">
    <property type="component" value="Unassembled WGS sequence"/>
</dbReference>
<comment type="function">
    <text evidence="8">Transfers the 4'-phosphopantetheine moiety from coenzyme A to a Ser of acyl-carrier-protein.</text>
</comment>
<evidence type="ECO:0000259" key="9">
    <source>
        <dbReference type="Pfam" id="PF01648"/>
    </source>
</evidence>
<dbReference type="eggNOG" id="COG0736">
    <property type="taxonomic scope" value="Bacteria"/>
</dbReference>
<evidence type="ECO:0000256" key="7">
    <source>
        <dbReference type="ARBA" id="ARBA00023160"/>
    </source>
</evidence>
<comment type="subcellular location">
    <subcellularLocation>
        <location evidence="8">Cytoplasm</location>
    </subcellularLocation>
</comment>
<keyword evidence="4 8" id="KW-0276">Fatty acid metabolism</keyword>
<dbReference type="HOGENOM" id="CLU_089696_2_0_11"/>
<reference evidence="10 13" key="1">
    <citation type="journal article" date="2012" name="J. Bacteriol.">
        <title>Draft Genome Sequence of Turicella otitidis ATCC 51513, Isolated from Middle Ear Fluid from a Child with Otitis Media.</title>
        <authorList>
            <person name="Brinkrolf K."/>
            <person name="Schneider J."/>
            <person name="Knecht M."/>
            <person name="Ruckert C."/>
            <person name="Tauch A."/>
        </authorList>
    </citation>
    <scope>NUCLEOTIDE SEQUENCE [LARGE SCALE GENOMIC DNA]</scope>
    <source>
        <strain evidence="10 13">ATCC 51513</strain>
    </source>
</reference>
<dbReference type="EC" id="2.7.8.7" evidence="8"/>
<dbReference type="GO" id="GO:0000287">
    <property type="term" value="F:magnesium ion binding"/>
    <property type="evidence" value="ECO:0007669"/>
    <property type="project" value="UniProtKB-UniRule"/>
</dbReference>
<feature type="binding site" evidence="8">
    <location>
        <position position="11"/>
    </location>
    <ligand>
        <name>Mg(2+)</name>
        <dbReference type="ChEBI" id="CHEBI:18420"/>
    </ligand>
</feature>
<evidence type="ECO:0000313" key="13">
    <source>
        <dbReference type="Proteomes" id="UP000011016"/>
    </source>
</evidence>
<evidence type="ECO:0000256" key="1">
    <source>
        <dbReference type="ARBA" id="ARBA00022516"/>
    </source>
</evidence>
<comment type="cofactor">
    <cofactor evidence="8">
        <name>Mg(2+)</name>
        <dbReference type="ChEBI" id="CHEBI:18420"/>
    </cofactor>
</comment>
<keyword evidence="2 8" id="KW-0808">Transferase</keyword>
<name>I7KK36_9CORY</name>
<comment type="similarity">
    <text evidence="8">Belongs to the P-Pant transferase superfamily. AcpS family.</text>
</comment>
<dbReference type="InterPro" id="IPR037143">
    <property type="entry name" value="4-PPantetheinyl_Trfase_dom_sf"/>
</dbReference>
<dbReference type="Pfam" id="PF01648">
    <property type="entry name" value="ACPS"/>
    <property type="match status" value="1"/>
</dbReference>
<evidence type="ECO:0000256" key="4">
    <source>
        <dbReference type="ARBA" id="ARBA00022832"/>
    </source>
</evidence>
<evidence type="ECO:0000256" key="6">
    <source>
        <dbReference type="ARBA" id="ARBA00023098"/>
    </source>
</evidence>
<evidence type="ECO:0000313" key="10">
    <source>
        <dbReference type="EMBL" id="CCI84085.1"/>
    </source>
</evidence>
<dbReference type="GO" id="GO:0008897">
    <property type="term" value="F:holo-[acyl-carrier-protein] synthase activity"/>
    <property type="evidence" value="ECO:0007669"/>
    <property type="project" value="UniProtKB-UniRule"/>
</dbReference>
<dbReference type="Proteomes" id="UP000011016">
    <property type="component" value="Unassembled WGS sequence"/>
</dbReference>
<dbReference type="GO" id="GO:0006633">
    <property type="term" value="P:fatty acid biosynthetic process"/>
    <property type="evidence" value="ECO:0007669"/>
    <property type="project" value="UniProtKB-UniRule"/>
</dbReference>
<dbReference type="InterPro" id="IPR008278">
    <property type="entry name" value="4-PPantetheinyl_Trfase_dom"/>
</dbReference>
<feature type="domain" description="4'-phosphopantetheinyl transferase" evidence="9">
    <location>
        <begin position="7"/>
        <end position="129"/>
    </location>
</feature>
<dbReference type="SUPFAM" id="SSF56214">
    <property type="entry name" value="4'-phosphopantetheinyl transferase"/>
    <property type="match status" value="1"/>
</dbReference>
<gene>
    <name evidence="8 10" type="primary">acpS</name>
    <name evidence="10" type="ORF">BN46_1369</name>
    <name evidence="11" type="ORF">HMPREF9719_01633</name>
</gene>
<dbReference type="STRING" id="29321.AAV33_05580"/>
<dbReference type="HAMAP" id="MF_00101">
    <property type="entry name" value="AcpS"/>
    <property type="match status" value="1"/>
</dbReference>
<keyword evidence="3 8" id="KW-0479">Metal-binding</keyword>
<evidence type="ECO:0000256" key="2">
    <source>
        <dbReference type="ARBA" id="ARBA00022679"/>
    </source>
</evidence>
<dbReference type="OrthoDB" id="517356at2"/>
<evidence type="ECO:0000256" key="8">
    <source>
        <dbReference type="HAMAP-Rule" id="MF_00101"/>
    </source>
</evidence>